<evidence type="ECO:0000313" key="2">
    <source>
        <dbReference type="Proteomes" id="UP001367508"/>
    </source>
</evidence>
<protein>
    <submittedName>
        <fullName evidence="1">Uncharacterized protein</fullName>
    </submittedName>
</protein>
<dbReference type="Proteomes" id="UP001367508">
    <property type="component" value="Unassembled WGS sequence"/>
</dbReference>
<evidence type="ECO:0000313" key="1">
    <source>
        <dbReference type="EMBL" id="KAK7306309.1"/>
    </source>
</evidence>
<sequence length="178" mass="20131">MHQFELRSSVPRTPYNAGSSCMSAPMQYTCRIFTPSGPESNKLQHNKSLSYRERQMATPLGNIKNEVGGRGNSPKKFRSSWSEGGEEFWKARRGGEIRRLRRSHRPLHFPGLTHRAHHRYRERKTPWYISGLGTHKVETSLIGKDFTFYAVSGVESGGAQAKHLLGALALILKPMVKP</sequence>
<comment type="caution">
    <text evidence="1">The sequence shown here is derived from an EMBL/GenBank/DDBJ whole genome shotgun (WGS) entry which is preliminary data.</text>
</comment>
<name>A0AAN9JZB4_CANGL</name>
<organism evidence="1 2">
    <name type="scientific">Canavalia gladiata</name>
    <name type="common">Sword bean</name>
    <name type="synonym">Dolichos gladiatus</name>
    <dbReference type="NCBI Taxonomy" id="3824"/>
    <lineage>
        <taxon>Eukaryota</taxon>
        <taxon>Viridiplantae</taxon>
        <taxon>Streptophyta</taxon>
        <taxon>Embryophyta</taxon>
        <taxon>Tracheophyta</taxon>
        <taxon>Spermatophyta</taxon>
        <taxon>Magnoliopsida</taxon>
        <taxon>eudicotyledons</taxon>
        <taxon>Gunneridae</taxon>
        <taxon>Pentapetalae</taxon>
        <taxon>rosids</taxon>
        <taxon>fabids</taxon>
        <taxon>Fabales</taxon>
        <taxon>Fabaceae</taxon>
        <taxon>Papilionoideae</taxon>
        <taxon>50 kb inversion clade</taxon>
        <taxon>NPAAA clade</taxon>
        <taxon>indigoferoid/millettioid clade</taxon>
        <taxon>Phaseoleae</taxon>
        <taxon>Canavalia</taxon>
    </lineage>
</organism>
<gene>
    <name evidence="1" type="ORF">VNO77_44237</name>
</gene>
<proteinExistence type="predicted"/>
<keyword evidence="2" id="KW-1185">Reference proteome</keyword>
<dbReference type="EMBL" id="JAYMYQ010000011">
    <property type="protein sequence ID" value="KAK7306309.1"/>
    <property type="molecule type" value="Genomic_DNA"/>
</dbReference>
<reference evidence="1 2" key="1">
    <citation type="submission" date="2024-01" db="EMBL/GenBank/DDBJ databases">
        <title>The genomes of 5 underutilized Papilionoideae crops provide insights into root nodulation and disease resistanc.</title>
        <authorList>
            <person name="Jiang F."/>
        </authorList>
    </citation>
    <scope>NUCLEOTIDE SEQUENCE [LARGE SCALE GENOMIC DNA]</scope>
    <source>
        <strain evidence="1">LVBAO_FW01</strain>
        <tissue evidence="1">Leaves</tissue>
    </source>
</reference>
<dbReference type="AlphaFoldDB" id="A0AAN9JZB4"/>
<accession>A0AAN9JZB4</accession>